<evidence type="ECO:0000256" key="9">
    <source>
        <dbReference type="ARBA" id="ARBA00031501"/>
    </source>
</evidence>
<dbReference type="EC" id="2.4.1.25" evidence="3 10"/>
<proteinExistence type="inferred from homology"/>
<keyword evidence="6 10" id="KW-0808">Transferase</keyword>
<dbReference type="InterPro" id="IPR017853">
    <property type="entry name" value="GH"/>
</dbReference>
<evidence type="ECO:0000256" key="1">
    <source>
        <dbReference type="ARBA" id="ARBA00000439"/>
    </source>
</evidence>
<keyword evidence="5 10" id="KW-0328">Glycosyltransferase</keyword>
<dbReference type="EMBL" id="JACRSU010000001">
    <property type="protein sequence ID" value="MBC8539613.1"/>
    <property type="molecule type" value="Genomic_DNA"/>
</dbReference>
<keyword evidence="7 10" id="KW-0119">Carbohydrate metabolism</keyword>
<dbReference type="Gene3D" id="3.20.20.80">
    <property type="entry name" value="Glycosidases"/>
    <property type="match status" value="1"/>
</dbReference>
<evidence type="ECO:0000256" key="2">
    <source>
        <dbReference type="ARBA" id="ARBA00005684"/>
    </source>
</evidence>
<dbReference type="PANTHER" id="PTHR32438:SF5">
    <property type="entry name" value="4-ALPHA-GLUCANOTRANSFERASE DPE1, CHLOROPLASTIC_AMYLOPLASTIC"/>
    <property type="match status" value="1"/>
</dbReference>
<dbReference type="NCBIfam" id="TIGR00217">
    <property type="entry name" value="malQ"/>
    <property type="match status" value="1"/>
</dbReference>
<evidence type="ECO:0000256" key="5">
    <source>
        <dbReference type="ARBA" id="ARBA00022676"/>
    </source>
</evidence>
<gene>
    <name evidence="11" type="primary">malQ</name>
    <name evidence="11" type="ORF">H8698_01330</name>
</gene>
<accession>A0A926HXQ3</accession>
<keyword evidence="12" id="KW-1185">Reference proteome</keyword>
<dbReference type="RefSeq" id="WP_249310836.1">
    <property type="nucleotide sequence ID" value="NZ_JACRSU010000001.1"/>
</dbReference>
<dbReference type="Pfam" id="PF02446">
    <property type="entry name" value="Glyco_hydro_77"/>
    <property type="match status" value="1"/>
</dbReference>
<evidence type="ECO:0000256" key="10">
    <source>
        <dbReference type="RuleBase" id="RU361207"/>
    </source>
</evidence>
<comment type="catalytic activity">
    <reaction evidence="1 10">
        <text>Transfers a segment of a (1-&gt;4)-alpha-D-glucan to a new position in an acceptor, which may be glucose or a (1-&gt;4)-alpha-D-glucan.</text>
        <dbReference type="EC" id="2.4.1.25"/>
    </reaction>
</comment>
<sequence>MERKSGVLMHISSLPGEYSIGSFGTEAKQFINFLKSCGFTYWQVLPFCMIDECNSPYKSYSAFGGNPYFVDLNTLYHQGLLTDGEMSSQRQQTPFSCEYVRLYHNRVSVLTVASQRAENVQEIETFIENDSHLKAFCEFMTLKQANHQAPWYEWTNFEMDKDTLFAWKFIQFHFFTQWAEIKQYANSRGVKLIGDMPIYVSLDSADVWSNKELFLLDENNRPTSVAGVPPDYFAQDGQLWGNPIYNWDKMRETNFSWWRERMMHMFSLFDSVRIDHFRGIESYWAVPGSAKTAREGKWEKGPGMELVEAIRQIQGERSVIAEDLGDITQEVIDLVNNSGFPGMRVFQFAFMGGGDTPHLPHNYPKNCVAYTGTHDNNTLLGYLWELDPQTRRHMLRYCGYTDENWEKGYDAILRTMFASHAGLVVLPIQDLLGYGSDTRLNIPGKADGNWQYRVTEEQLNAIDKEKFKQLNELYKRT</sequence>
<evidence type="ECO:0000313" key="11">
    <source>
        <dbReference type="EMBL" id="MBC8539613.1"/>
    </source>
</evidence>
<evidence type="ECO:0000256" key="3">
    <source>
        <dbReference type="ARBA" id="ARBA00012560"/>
    </source>
</evidence>
<dbReference type="GO" id="GO:0004134">
    <property type="term" value="F:4-alpha-glucanotransferase activity"/>
    <property type="evidence" value="ECO:0007669"/>
    <property type="project" value="UniProtKB-EC"/>
</dbReference>
<evidence type="ECO:0000256" key="6">
    <source>
        <dbReference type="ARBA" id="ARBA00022679"/>
    </source>
</evidence>
<evidence type="ECO:0000313" key="12">
    <source>
        <dbReference type="Proteomes" id="UP000611762"/>
    </source>
</evidence>
<comment type="caution">
    <text evidence="11">The sequence shown here is derived from an EMBL/GenBank/DDBJ whole genome shotgun (WGS) entry which is preliminary data.</text>
</comment>
<evidence type="ECO:0000256" key="7">
    <source>
        <dbReference type="ARBA" id="ARBA00023277"/>
    </source>
</evidence>
<protein>
    <recommendedName>
        <fullName evidence="4 10">4-alpha-glucanotransferase</fullName>
        <ecNumber evidence="3 10">2.4.1.25</ecNumber>
    </recommendedName>
    <alternativeName>
        <fullName evidence="8 10">Amylomaltase</fullName>
    </alternativeName>
    <alternativeName>
        <fullName evidence="9 10">Disproportionating enzyme</fullName>
    </alternativeName>
</protein>
<name>A0A926HXQ3_9FIRM</name>
<dbReference type="Proteomes" id="UP000611762">
    <property type="component" value="Unassembled WGS sequence"/>
</dbReference>
<dbReference type="NCBIfam" id="NF011080">
    <property type="entry name" value="PRK14508.1-3"/>
    <property type="match status" value="1"/>
</dbReference>
<dbReference type="AlphaFoldDB" id="A0A926HXQ3"/>
<dbReference type="GO" id="GO:0005975">
    <property type="term" value="P:carbohydrate metabolic process"/>
    <property type="evidence" value="ECO:0007669"/>
    <property type="project" value="InterPro"/>
</dbReference>
<reference evidence="11" key="1">
    <citation type="submission" date="2020-08" db="EMBL/GenBank/DDBJ databases">
        <title>Genome public.</title>
        <authorList>
            <person name="Liu C."/>
            <person name="Sun Q."/>
        </authorList>
    </citation>
    <scope>NUCLEOTIDE SEQUENCE</scope>
    <source>
        <strain evidence="11">H8</strain>
    </source>
</reference>
<comment type="similarity">
    <text evidence="2 10">Belongs to the disproportionating enzyme family.</text>
</comment>
<dbReference type="PANTHER" id="PTHR32438">
    <property type="entry name" value="4-ALPHA-GLUCANOTRANSFERASE DPE1, CHLOROPLASTIC/AMYLOPLASTIC"/>
    <property type="match status" value="1"/>
</dbReference>
<evidence type="ECO:0000256" key="4">
    <source>
        <dbReference type="ARBA" id="ARBA00020295"/>
    </source>
</evidence>
<organism evidence="11 12">
    <name type="scientific">Congzhengia minquanensis</name>
    <dbReference type="NCBI Taxonomy" id="2763657"/>
    <lineage>
        <taxon>Bacteria</taxon>
        <taxon>Bacillati</taxon>
        <taxon>Bacillota</taxon>
        <taxon>Clostridia</taxon>
        <taxon>Eubacteriales</taxon>
        <taxon>Oscillospiraceae</taxon>
        <taxon>Congzhengia</taxon>
    </lineage>
</organism>
<dbReference type="SUPFAM" id="SSF51445">
    <property type="entry name" value="(Trans)glycosidases"/>
    <property type="match status" value="1"/>
</dbReference>
<dbReference type="InterPro" id="IPR003385">
    <property type="entry name" value="Glyco_hydro_77"/>
</dbReference>
<evidence type="ECO:0000256" key="8">
    <source>
        <dbReference type="ARBA" id="ARBA00031423"/>
    </source>
</evidence>